<protein>
    <submittedName>
        <fullName evidence="1">Uncharacterized protein</fullName>
    </submittedName>
</protein>
<keyword evidence="2" id="KW-1185">Reference proteome</keyword>
<accession>A0ACC2BGN5</accession>
<proteinExistence type="predicted"/>
<reference evidence="2" key="1">
    <citation type="journal article" date="2024" name="Proc. Natl. Acad. Sci. U.S.A.">
        <title>Extraordinary preservation of gene collinearity over three hundred million years revealed in homosporous lycophytes.</title>
        <authorList>
            <person name="Li C."/>
            <person name="Wickell D."/>
            <person name="Kuo L.Y."/>
            <person name="Chen X."/>
            <person name="Nie B."/>
            <person name="Liao X."/>
            <person name="Peng D."/>
            <person name="Ji J."/>
            <person name="Jenkins J."/>
            <person name="Williams M."/>
            <person name="Shu S."/>
            <person name="Plott C."/>
            <person name="Barry K."/>
            <person name="Rajasekar S."/>
            <person name="Grimwood J."/>
            <person name="Han X."/>
            <person name="Sun S."/>
            <person name="Hou Z."/>
            <person name="He W."/>
            <person name="Dai G."/>
            <person name="Sun C."/>
            <person name="Schmutz J."/>
            <person name="Leebens-Mack J.H."/>
            <person name="Li F.W."/>
            <person name="Wang L."/>
        </authorList>
    </citation>
    <scope>NUCLEOTIDE SEQUENCE [LARGE SCALE GENOMIC DNA]</scope>
    <source>
        <strain evidence="2">cv. PW_Plant_1</strain>
    </source>
</reference>
<sequence>MTKTSFKAKYDTHSQSLAGTLTVGAGELKLKATCTDATFVNGSNLKGLSLGIEKPGFFMFDYDVPSNAPRFQFMSSAHVVGKQLKLTYIHSQKHDATFLEAALALDARNKLTTKYSFTSEKAHLKYSYTHGGNTTLEPAYDFSNNSWSFGISQKITADNIVKMSFDDHRKTMAVEWNREPKSGGPLKILATIPVNDSKSVKVLVEKTWKHES</sequence>
<dbReference type="EMBL" id="CM055106">
    <property type="protein sequence ID" value="KAJ7528862.1"/>
    <property type="molecule type" value="Genomic_DNA"/>
</dbReference>
<comment type="caution">
    <text evidence="1">The sequence shown here is derived from an EMBL/GenBank/DDBJ whole genome shotgun (WGS) entry which is preliminary data.</text>
</comment>
<evidence type="ECO:0000313" key="2">
    <source>
        <dbReference type="Proteomes" id="UP001162992"/>
    </source>
</evidence>
<dbReference type="Proteomes" id="UP001162992">
    <property type="component" value="Chromosome 15"/>
</dbReference>
<organism evidence="1 2">
    <name type="scientific">Diphasiastrum complanatum</name>
    <name type="common">Issler's clubmoss</name>
    <name type="synonym">Lycopodium complanatum</name>
    <dbReference type="NCBI Taxonomy" id="34168"/>
    <lineage>
        <taxon>Eukaryota</taxon>
        <taxon>Viridiplantae</taxon>
        <taxon>Streptophyta</taxon>
        <taxon>Embryophyta</taxon>
        <taxon>Tracheophyta</taxon>
        <taxon>Lycopodiopsida</taxon>
        <taxon>Lycopodiales</taxon>
        <taxon>Lycopodiaceae</taxon>
        <taxon>Lycopodioideae</taxon>
        <taxon>Diphasiastrum</taxon>
    </lineage>
</organism>
<evidence type="ECO:0000313" key="1">
    <source>
        <dbReference type="EMBL" id="KAJ7528862.1"/>
    </source>
</evidence>
<gene>
    <name evidence="1" type="ORF">O6H91_15G023500</name>
</gene>
<name>A0ACC2BGN5_DIPCM</name>